<dbReference type="InterPro" id="IPR050090">
    <property type="entry name" value="Tyrosine_recombinase_XerCD"/>
</dbReference>
<protein>
    <submittedName>
        <fullName evidence="4">Tyrosine-type recombinase/integrase</fullName>
    </submittedName>
</protein>
<accession>A0A9X3HUA9</accession>
<dbReference type="GO" id="GO:0006310">
    <property type="term" value="P:DNA recombination"/>
    <property type="evidence" value="ECO:0007669"/>
    <property type="project" value="UniProtKB-KW"/>
</dbReference>
<dbReference type="Proteomes" id="UP001155586">
    <property type="component" value="Unassembled WGS sequence"/>
</dbReference>
<dbReference type="InterPro" id="IPR013762">
    <property type="entry name" value="Integrase-like_cat_sf"/>
</dbReference>
<gene>
    <name evidence="4" type="ORF">MD483_19095</name>
</gene>
<sequence>MTHKIKNLNLLSDFYDQKTLSLKDGVLYAESDKKTCDNLYVVIESETGVVVPPVLSFIVSHYRNHSKTSSATQAKALRLYFDFLHQHNLSWNIGALESVDRPFTGFKWWLKEQYEEGNIAGSTARSYFSVVANFYIFHLDINTPFTSIPMEYEEIEIRQFDNDPFAHIAGRSIVRRVSTEKLDVSARSQEGSLKPFTIQEQEMFFTKLKEHGSEEFLLICVLAILSGLRASEIADLRTDMFAIYKDDDPHFELELGAKAQHKTKQNSELPVTIAGSAVKLLKRYHISSRYVNRLNKFINNGGERANVFITQRGGAYSQHTISTLFNQFVHKHIYPEYPDFSHDFHDLRVTFGVDVMNAALNVKTLSDSEALRFTKSQMRHKNITDTLRYLSYFQKSKALVEQSKLNEELLSLIFSETA</sequence>
<evidence type="ECO:0000256" key="2">
    <source>
        <dbReference type="ARBA" id="ARBA00023172"/>
    </source>
</evidence>
<organism evidence="4 5">
    <name type="scientific">Vibrio paucivorans</name>
    <dbReference type="NCBI Taxonomy" id="2829489"/>
    <lineage>
        <taxon>Bacteria</taxon>
        <taxon>Pseudomonadati</taxon>
        <taxon>Pseudomonadota</taxon>
        <taxon>Gammaproteobacteria</taxon>
        <taxon>Vibrionales</taxon>
        <taxon>Vibrionaceae</taxon>
        <taxon>Vibrio</taxon>
    </lineage>
</organism>
<evidence type="ECO:0000313" key="4">
    <source>
        <dbReference type="EMBL" id="MCW8335922.1"/>
    </source>
</evidence>
<keyword evidence="5" id="KW-1185">Reference proteome</keyword>
<dbReference type="SUPFAM" id="SSF56349">
    <property type="entry name" value="DNA breaking-rejoining enzymes"/>
    <property type="match status" value="1"/>
</dbReference>
<dbReference type="GO" id="GO:0015074">
    <property type="term" value="P:DNA integration"/>
    <property type="evidence" value="ECO:0007669"/>
    <property type="project" value="UniProtKB-KW"/>
</dbReference>
<comment type="caution">
    <text evidence="4">The sequence shown here is derived from an EMBL/GenBank/DDBJ whole genome shotgun (WGS) entry which is preliminary data.</text>
</comment>
<dbReference type="PROSITE" id="PS51898">
    <property type="entry name" value="TYR_RECOMBINASE"/>
    <property type="match status" value="1"/>
</dbReference>
<keyword evidence="1" id="KW-0229">DNA integration</keyword>
<dbReference type="GO" id="GO:0003677">
    <property type="term" value="F:DNA binding"/>
    <property type="evidence" value="ECO:0007669"/>
    <property type="project" value="InterPro"/>
</dbReference>
<evidence type="ECO:0000259" key="3">
    <source>
        <dbReference type="PROSITE" id="PS51898"/>
    </source>
</evidence>
<dbReference type="InterPro" id="IPR002104">
    <property type="entry name" value="Integrase_catalytic"/>
</dbReference>
<dbReference type="PANTHER" id="PTHR30349">
    <property type="entry name" value="PHAGE INTEGRASE-RELATED"/>
    <property type="match status" value="1"/>
</dbReference>
<reference evidence="4" key="1">
    <citation type="submission" date="2022-02" db="EMBL/GenBank/DDBJ databases">
        <title>Vibrio sp. nov., a new bacterium isolated from Bohai sea, China.</title>
        <authorList>
            <person name="Yuan Y."/>
        </authorList>
    </citation>
    <scope>NUCLEOTIDE SEQUENCE</scope>
    <source>
        <strain evidence="4">DBSS07</strain>
    </source>
</reference>
<dbReference type="EMBL" id="JAKRRX010000155">
    <property type="protein sequence ID" value="MCW8335922.1"/>
    <property type="molecule type" value="Genomic_DNA"/>
</dbReference>
<dbReference type="AlphaFoldDB" id="A0A9X3HUA9"/>
<name>A0A9X3HUA9_9VIBR</name>
<evidence type="ECO:0000313" key="5">
    <source>
        <dbReference type="Proteomes" id="UP001155586"/>
    </source>
</evidence>
<dbReference type="Pfam" id="PF00589">
    <property type="entry name" value="Phage_integrase"/>
    <property type="match status" value="1"/>
</dbReference>
<evidence type="ECO:0000256" key="1">
    <source>
        <dbReference type="ARBA" id="ARBA00022908"/>
    </source>
</evidence>
<dbReference type="InterPro" id="IPR011010">
    <property type="entry name" value="DNA_brk_join_enz"/>
</dbReference>
<dbReference type="RefSeq" id="WP_265689003.1">
    <property type="nucleotide sequence ID" value="NZ_JAKRRX010000155.1"/>
</dbReference>
<feature type="domain" description="Tyr recombinase" evidence="3">
    <location>
        <begin position="191"/>
        <end position="402"/>
    </location>
</feature>
<proteinExistence type="predicted"/>
<dbReference type="Gene3D" id="1.10.443.10">
    <property type="entry name" value="Intergrase catalytic core"/>
    <property type="match status" value="1"/>
</dbReference>
<keyword evidence="2" id="KW-0233">DNA recombination</keyword>